<dbReference type="Pfam" id="PF12002">
    <property type="entry name" value="MgsA_C"/>
    <property type="match status" value="1"/>
</dbReference>
<dbReference type="PANTHER" id="PTHR13779">
    <property type="entry name" value="WERNER HELICASE-INTERACTING PROTEIN 1 FAMILY MEMBER"/>
    <property type="match status" value="1"/>
</dbReference>
<evidence type="ECO:0000313" key="2">
    <source>
        <dbReference type="EMBL" id="MBF1353062.1"/>
    </source>
</evidence>
<dbReference type="GO" id="GO:0003677">
    <property type="term" value="F:DNA binding"/>
    <property type="evidence" value="ECO:0007669"/>
    <property type="project" value="InterPro"/>
</dbReference>
<evidence type="ECO:0000313" key="3">
    <source>
        <dbReference type="Proteomes" id="UP000722050"/>
    </source>
</evidence>
<comment type="caution">
    <text evidence="2">The sequence shown here is derived from an EMBL/GenBank/DDBJ whole genome shotgun (WGS) entry which is preliminary data.</text>
</comment>
<proteinExistence type="predicted"/>
<dbReference type="EMBL" id="JABZQH010000405">
    <property type="protein sequence ID" value="MBF1353062.1"/>
    <property type="molecule type" value="Genomic_DNA"/>
</dbReference>
<dbReference type="GO" id="GO:0017116">
    <property type="term" value="F:single-stranded DNA helicase activity"/>
    <property type="evidence" value="ECO:0007669"/>
    <property type="project" value="TreeGrafter"/>
</dbReference>
<dbReference type="GO" id="GO:0006261">
    <property type="term" value="P:DNA-templated DNA replication"/>
    <property type="evidence" value="ECO:0007669"/>
    <property type="project" value="TreeGrafter"/>
</dbReference>
<evidence type="ECO:0000259" key="1">
    <source>
        <dbReference type="Pfam" id="PF12002"/>
    </source>
</evidence>
<dbReference type="InterPro" id="IPR051314">
    <property type="entry name" value="AAA_ATPase_RarA/MGS1/WRNIP1"/>
</dbReference>
<dbReference type="AlphaFoldDB" id="A0A930HBJ4"/>
<protein>
    <submittedName>
        <fullName evidence="2">Replication-associated recombination protein A</fullName>
    </submittedName>
</protein>
<dbReference type="PANTHER" id="PTHR13779:SF7">
    <property type="entry name" value="ATPASE WRNIP1"/>
    <property type="match status" value="1"/>
</dbReference>
<reference evidence="2" key="1">
    <citation type="submission" date="2020-04" db="EMBL/GenBank/DDBJ databases">
        <title>Deep metagenomics examines the oral microbiome during advanced dental caries in children, revealing novel taxa and co-occurrences with host molecules.</title>
        <authorList>
            <person name="Baker J.L."/>
            <person name="Morton J.T."/>
            <person name="Dinis M."/>
            <person name="Alvarez R."/>
            <person name="Tran N.C."/>
            <person name="Knight R."/>
            <person name="Edlund A."/>
        </authorList>
    </citation>
    <scope>NUCLEOTIDE SEQUENCE</scope>
    <source>
        <strain evidence="2">JCVI_24_bin.8</strain>
    </source>
</reference>
<dbReference type="GO" id="GO:0008047">
    <property type="term" value="F:enzyme activator activity"/>
    <property type="evidence" value="ECO:0007669"/>
    <property type="project" value="TreeGrafter"/>
</dbReference>
<feature type="non-terminal residue" evidence="2">
    <location>
        <position position="1"/>
    </location>
</feature>
<accession>A0A930HBJ4</accession>
<feature type="domain" description="MgsA AAA+ ATPase C-terminal" evidence="1">
    <location>
        <begin position="1"/>
        <end position="91"/>
    </location>
</feature>
<organism evidence="2 3">
    <name type="scientific">Mogibacterium diversum</name>
    <dbReference type="NCBI Taxonomy" id="114527"/>
    <lineage>
        <taxon>Bacteria</taxon>
        <taxon>Bacillati</taxon>
        <taxon>Bacillota</taxon>
        <taxon>Clostridia</taxon>
        <taxon>Peptostreptococcales</taxon>
        <taxon>Anaerovoracaceae</taxon>
        <taxon>Mogibacterium</taxon>
    </lineage>
</organism>
<sequence length="99" mass="11412">APKSNAMEVAYFAARDDAQEHMAEPVPLNIRNAPTSLMKDLGYGKGYRYAHDYEDKITSMQCLPDSLIGREYYKPTEQGVEGRFKERLNSIKEWKKSHK</sequence>
<dbReference type="Proteomes" id="UP000722050">
    <property type="component" value="Unassembled WGS sequence"/>
</dbReference>
<gene>
    <name evidence="2" type="ORF">HXM71_08145</name>
</gene>
<name>A0A930HBJ4_9FIRM</name>
<dbReference type="GO" id="GO:0000731">
    <property type="term" value="P:DNA synthesis involved in DNA repair"/>
    <property type="evidence" value="ECO:0007669"/>
    <property type="project" value="TreeGrafter"/>
</dbReference>
<dbReference type="InterPro" id="IPR021886">
    <property type="entry name" value="MgsA_C"/>
</dbReference>
<dbReference type="InterPro" id="IPR008921">
    <property type="entry name" value="DNA_pol3_clamp-load_cplx_C"/>
</dbReference>
<dbReference type="SUPFAM" id="SSF48019">
    <property type="entry name" value="post-AAA+ oligomerization domain-like"/>
    <property type="match status" value="1"/>
</dbReference>
<dbReference type="Gene3D" id="1.10.3710.10">
    <property type="entry name" value="DNA polymerase III clamp loader subunits, C-terminal domain"/>
    <property type="match status" value="1"/>
</dbReference>